<keyword evidence="2" id="KW-0285">Flavoprotein</keyword>
<sequence>MPDALNRQPIAEELLDTLVYRLGADYVLTEASDMLPYVQEQRRLYPGHALAVVMPACTADVAYIVKQCRHHGVALVPQGGNTGLVGGGVPHQSIVVALGRMNRIRDIDPTNATITVEAGCILQAVQDAAHDAGRLFPLSLAAEGSCQIGGNLATNAGGINVLRYGNARDLVLGLEVVLADGRVMNGLTALRKDNTGYDLKHLFIGSEGTLGIITAAVLKLYPMPRGKATALVGCDSPHQVLALYDQLRSRLSDTLTAFEFLPRFAMDAVLSHVHGTRAPFNQSFASYALIELTTPDADLDLNPRLEAALADAFENNIVCDAIIATSSKQSQELWRLREGVAEAQIAEGASIKHDISVPVSRIADFIEAASAACLSILPACRICAFGHVGDGNLHFNVSQPVDMEANDFMDLTPRFNRAVHDLVADMNGSISAEHGIGLAKRTELRRYQDPVALALMEGIKTALDPQGLFNPGKLL</sequence>
<evidence type="ECO:0000313" key="6">
    <source>
        <dbReference type="Proteomes" id="UP001595640"/>
    </source>
</evidence>
<dbReference type="PROSITE" id="PS51387">
    <property type="entry name" value="FAD_PCMH"/>
    <property type="match status" value="1"/>
</dbReference>
<protein>
    <submittedName>
        <fullName evidence="5">FAD-binding oxidoreductase</fullName>
    </submittedName>
</protein>
<dbReference type="InterPro" id="IPR036318">
    <property type="entry name" value="FAD-bd_PCMH-like_sf"/>
</dbReference>
<dbReference type="InterPro" id="IPR016167">
    <property type="entry name" value="FAD-bd_PCMH_sub1"/>
</dbReference>
<dbReference type="InterPro" id="IPR016169">
    <property type="entry name" value="FAD-bd_PCMH_sub2"/>
</dbReference>
<evidence type="ECO:0000313" key="5">
    <source>
        <dbReference type="EMBL" id="MFC3293541.1"/>
    </source>
</evidence>
<name>A0ABV7M3Q9_9GAMM</name>
<keyword evidence="6" id="KW-1185">Reference proteome</keyword>
<dbReference type="Gene3D" id="1.10.45.10">
    <property type="entry name" value="Vanillyl-alcohol Oxidase, Chain A, domain 4"/>
    <property type="match status" value="1"/>
</dbReference>
<reference evidence="6" key="1">
    <citation type="journal article" date="2019" name="Int. J. Syst. Evol. Microbiol.">
        <title>The Global Catalogue of Microorganisms (GCM) 10K type strain sequencing project: providing services to taxonomists for standard genome sequencing and annotation.</title>
        <authorList>
            <consortium name="The Broad Institute Genomics Platform"/>
            <consortium name="The Broad Institute Genome Sequencing Center for Infectious Disease"/>
            <person name="Wu L."/>
            <person name="Ma J."/>
        </authorList>
    </citation>
    <scope>NUCLEOTIDE SEQUENCE [LARGE SCALE GENOMIC DNA]</scope>
    <source>
        <strain evidence="6">KCTC 12847</strain>
    </source>
</reference>
<dbReference type="InterPro" id="IPR016166">
    <property type="entry name" value="FAD-bd_PCMH"/>
</dbReference>
<dbReference type="InterPro" id="IPR006094">
    <property type="entry name" value="Oxid_FAD_bind_N"/>
</dbReference>
<evidence type="ECO:0000256" key="2">
    <source>
        <dbReference type="ARBA" id="ARBA00022630"/>
    </source>
</evidence>
<dbReference type="InterPro" id="IPR051264">
    <property type="entry name" value="FAD-oxidored/transferase_4"/>
</dbReference>
<dbReference type="Gene3D" id="3.30.70.2740">
    <property type="match status" value="1"/>
</dbReference>
<dbReference type="Gene3D" id="3.30.70.2190">
    <property type="match status" value="1"/>
</dbReference>
<accession>A0ABV7M3Q9</accession>
<gene>
    <name evidence="5" type="ORF">ACFOEI_15905</name>
</gene>
<keyword evidence="3" id="KW-0274">FAD</keyword>
<dbReference type="SUPFAM" id="SSF55103">
    <property type="entry name" value="FAD-linked oxidases, C-terminal domain"/>
    <property type="match status" value="1"/>
</dbReference>
<dbReference type="PANTHER" id="PTHR43716">
    <property type="entry name" value="D-2-HYDROXYGLUTARATE DEHYDROGENASE, MITOCHONDRIAL"/>
    <property type="match status" value="1"/>
</dbReference>
<organism evidence="5 6">
    <name type="scientific">Modicisalibacter luteus</name>
    <dbReference type="NCBI Taxonomy" id="453962"/>
    <lineage>
        <taxon>Bacteria</taxon>
        <taxon>Pseudomonadati</taxon>
        <taxon>Pseudomonadota</taxon>
        <taxon>Gammaproteobacteria</taxon>
        <taxon>Oceanospirillales</taxon>
        <taxon>Halomonadaceae</taxon>
        <taxon>Modicisalibacter</taxon>
    </lineage>
</organism>
<dbReference type="EMBL" id="JBHRUH010000031">
    <property type="protein sequence ID" value="MFC3293541.1"/>
    <property type="molecule type" value="Genomic_DNA"/>
</dbReference>
<comment type="similarity">
    <text evidence="1">Belongs to the FAD-binding oxidoreductase/transferase type 4 family.</text>
</comment>
<dbReference type="InterPro" id="IPR016164">
    <property type="entry name" value="FAD-linked_Oxase-like_C"/>
</dbReference>
<dbReference type="PANTHER" id="PTHR43716:SF2">
    <property type="entry name" value="BLL6224 PROTEIN"/>
    <property type="match status" value="1"/>
</dbReference>
<dbReference type="Pfam" id="PF02913">
    <property type="entry name" value="FAD-oxidase_C"/>
    <property type="match status" value="1"/>
</dbReference>
<evidence type="ECO:0000259" key="4">
    <source>
        <dbReference type="PROSITE" id="PS51387"/>
    </source>
</evidence>
<proteinExistence type="inferred from homology"/>
<dbReference type="RefSeq" id="WP_019017808.1">
    <property type="nucleotide sequence ID" value="NZ_BMXD01000001.1"/>
</dbReference>
<evidence type="ECO:0000256" key="1">
    <source>
        <dbReference type="ARBA" id="ARBA00008000"/>
    </source>
</evidence>
<comment type="caution">
    <text evidence="5">The sequence shown here is derived from an EMBL/GenBank/DDBJ whole genome shotgun (WGS) entry which is preliminary data.</text>
</comment>
<evidence type="ECO:0000256" key="3">
    <source>
        <dbReference type="ARBA" id="ARBA00022827"/>
    </source>
</evidence>
<dbReference type="InterPro" id="IPR016171">
    <property type="entry name" value="Vanillyl_alc_oxidase_C-sub2"/>
</dbReference>
<dbReference type="Proteomes" id="UP001595640">
    <property type="component" value="Unassembled WGS sequence"/>
</dbReference>
<dbReference type="InterPro" id="IPR004113">
    <property type="entry name" value="FAD-bd_oxidored_4_C"/>
</dbReference>
<dbReference type="Pfam" id="PF01565">
    <property type="entry name" value="FAD_binding_4"/>
    <property type="match status" value="1"/>
</dbReference>
<dbReference type="Gene3D" id="3.30.43.10">
    <property type="entry name" value="Uridine Diphospho-n-acetylenolpyruvylglucosamine Reductase, domain 2"/>
    <property type="match status" value="1"/>
</dbReference>
<dbReference type="SUPFAM" id="SSF56176">
    <property type="entry name" value="FAD-binding/transporter-associated domain-like"/>
    <property type="match status" value="1"/>
</dbReference>
<feature type="domain" description="FAD-binding PCMH-type" evidence="4">
    <location>
        <begin position="45"/>
        <end position="223"/>
    </location>
</feature>
<dbReference type="Gene3D" id="3.30.465.10">
    <property type="match status" value="1"/>
</dbReference>